<sequence>MDIIQLNINNLISLWKTVCNPFNSYNETGNIHYCLIPNSKWPNRIWTTDELTDDQLLKIAEIITLNETELTFSYFDKIVNGQENSFAISHNFKSKSIQYGMSLHLTRLFKTSMNLTFKNVKNEKDSKIWCEAFELAFGYKISEETVNKSYSKINYTIVLHENEVVGTVILYLTNHIAGIHSLGIIPEMRGKGYAQEIMYSVLNNSLNSGALFATLQASEMARNMYQKMGFSTQFIMRNFQL</sequence>
<proteinExistence type="predicted"/>
<dbReference type="Pfam" id="PF00583">
    <property type="entry name" value="Acetyltransf_1"/>
    <property type="match status" value="1"/>
</dbReference>
<reference evidence="2" key="2">
    <citation type="submission" date="2022-04" db="EMBL/GenBank/DDBJ databases">
        <title>Complete Genome Sequence of Flavobacterium sediminilitoris YSM-43, Isolated from a Tidal Sediment.</title>
        <authorList>
            <person name="Lee P.A."/>
        </authorList>
    </citation>
    <scope>NUCLEOTIDE SEQUENCE</scope>
    <source>
        <strain evidence="2">YSM-43</strain>
    </source>
</reference>
<gene>
    <name evidence="2" type="ORF">LXD69_01620</name>
</gene>
<name>A0ABY4HNI8_9FLAO</name>
<dbReference type="SUPFAM" id="SSF55729">
    <property type="entry name" value="Acyl-CoA N-acyltransferases (Nat)"/>
    <property type="match status" value="1"/>
</dbReference>
<evidence type="ECO:0000259" key="1">
    <source>
        <dbReference type="PROSITE" id="PS51186"/>
    </source>
</evidence>
<dbReference type="InterPro" id="IPR000182">
    <property type="entry name" value="GNAT_dom"/>
</dbReference>
<reference evidence="2" key="1">
    <citation type="submission" date="2021-12" db="EMBL/GenBank/DDBJ databases">
        <authorList>
            <person name="Cha I.-T."/>
            <person name="Lee K.-E."/>
            <person name="Park S.-J."/>
        </authorList>
    </citation>
    <scope>NUCLEOTIDE SEQUENCE</scope>
    <source>
        <strain evidence="2">YSM-43</strain>
    </source>
</reference>
<dbReference type="Gene3D" id="3.40.630.30">
    <property type="match status" value="1"/>
</dbReference>
<evidence type="ECO:0000313" key="2">
    <source>
        <dbReference type="EMBL" id="UOX34225.1"/>
    </source>
</evidence>
<accession>A0ABY4HNI8</accession>
<feature type="domain" description="N-acetyltransferase" evidence="1">
    <location>
        <begin position="115"/>
        <end position="241"/>
    </location>
</feature>
<keyword evidence="3" id="KW-1185">Reference proteome</keyword>
<dbReference type="Proteomes" id="UP000830454">
    <property type="component" value="Chromosome"/>
</dbReference>
<dbReference type="EMBL" id="CP090145">
    <property type="protein sequence ID" value="UOX34225.1"/>
    <property type="molecule type" value="Genomic_DNA"/>
</dbReference>
<organism evidence="2 3">
    <name type="scientific">Flavobacterium sediminilitoris</name>
    <dbReference type="NCBI Taxonomy" id="2024526"/>
    <lineage>
        <taxon>Bacteria</taxon>
        <taxon>Pseudomonadati</taxon>
        <taxon>Bacteroidota</taxon>
        <taxon>Flavobacteriia</taxon>
        <taxon>Flavobacteriales</taxon>
        <taxon>Flavobacteriaceae</taxon>
        <taxon>Flavobacterium</taxon>
    </lineage>
</organism>
<dbReference type="InterPro" id="IPR016181">
    <property type="entry name" value="Acyl_CoA_acyltransferase"/>
</dbReference>
<dbReference type="CDD" id="cd04301">
    <property type="entry name" value="NAT_SF"/>
    <property type="match status" value="1"/>
</dbReference>
<evidence type="ECO:0000313" key="3">
    <source>
        <dbReference type="Proteomes" id="UP000830454"/>
    </source>
</evidence>
<dbReference type="PROSITE" id="PS51186">
    <property type="entry name" value="GNAT"/>
    <property type="match status" value="1"/>
</dbReference>
<dbReference type="RefSeq" id="WP_045968688.1">
    <property type="nucleotide sequence ID" value="NZ_CP090145.1"/>
</dbReference>
<protein>
    <submittedName>
        <fullName evidence="2">GNAT family N-acetyltransferase</fullName>
    </submittedName>
</protein>